<organism evidence="1">
    <name type="scientific">Trichuris suis</name>
    <name type="common">pig whipworm</name>
    <dbReference type="NCBI Taxonomy" id="68888"/>
    <lineage>
        <taxon>Eukaryota</taxon>
        <taxon>Metazoa</taxon>
        <taxon>Ecdysozoa</taxon>
        <taxon>Nematoda</taxon>
        <taxon>Enoplea</taxon>
        <taxon>Dorylaimia</taxon>
        <taxon>Trichinellida</taxon>
        <taxon>Trichuridae</taxon>
        <taxon>Trichuris</taxon>
    </lineage>
</organism>
<dbReference type="AlphaFoldDB" id="A0A085NUI0"/>
<evidence type="ECO:0000313" key="1">
    <source>
        <dbReference type="EMBL" id="KFD73126.1"/>
    </source>
</evidence>
<gene>
    <name evidence="1" type="ORF">M514_14466</name>
</gene>
<sequence length="141" mass="16006">MNGQITCRTTRRALSCMALKLTVKMITSLTLKLENFPTMHVRSTERRLSQKSDSKLTKGTFPLEAKKLDTLKTTARKKTGKSSMDANKCLTILGQALQCCSTYDAKGCKKQRNKLAQKLSTTFHRLNERLFAVQDKLFKEE</sequence>
<protein>
    <submittedName>
        <fullName evidence="1">Uncharacterized protein</fullName>
    </submittedName>
</protein>
<reference evidence="1" key="1">
    <citation type="journal article" date="2014" name="Nat. Genet.">
        <title>Genome and transcriptome of the porcine whipworm Trichuris suis.</title>
        <authorList>
            <person name="Jex A.R."/>
            <person name="Nejsum P."/>
            <person name="Schwarz E.M."/>
            <person name="Hu L."/>
            <person name="Young N.D."/>
            <person name="Hall R.S."/>
            <person name="Korhonen P.K."/>
            <person name="Liao S."/>
            <person name="Thamsborg S."/>
            <person name="Xia J."/>
            <person name="Xu P."/>
            <person name="Wang S."/>
            <person name="Scheerlinck J.P."/>
            <person name="Hofmann A."/>
            <person name="Sternberg P.W."/>
            <person name="Wang J."/>
            <person name="Gasser R.B."/>
        </authorList>
    </citation>
    <scope>NUCLEOTIDE SEQUENCE [LARGE SCALE GENOMIC DNA]</scope>
    <source>
        <strain evidence="1">DCEP-RM93F</strain>
    </source>
</reference>
<accession>A0A085NUI0</accession>
<dbReference type="EMBL" id="KL367474">
    <property type="protein sequence ID" value="KFD73126.1"/>
    <property type="molecule type" value="Genomic_DNA"/>
</dbReference>
<proteinExistence type="predicted"/>
<dbReference type="Proteomes" id="UP000030758">
    <property type="component" value="Unassembled WGS sequence"/>
</dbReference>
<name>A0A085NUI0_9BILA</name>